<dbReference type="Gene3D" id="2.120.10.80">
    <property type="entry name" value="Kelch-type beta propeller"/>
    <property type="match status" value="2"/>
</dbReference>
<evidence type="ECO:0000256" key="2">
    <source>
        <dbReference type="ARBA" id="ARBA00022737"/>
    </source>
</evidence>
<dbReference type="Pfam" id="PF24681">
    <property type="entry name" value="Kelch_KLHDC2_KLHL20_DRC7"/>
    <property type="match status" value="1"/>
</dbReference>
<comment type="caution">
    <text evidence="3">The sequence shown here is derived from an EMBL/GenBank/DDBJ whole genome shotgun (WGS) entry which is preliminary data.</text>
</comment>
<accession>A0A3L7K338</accession>
<dbReference type="SUPFAM" id="SSF50965">
    <property type="entry name" value="Galactose oxidase, central domain"/>
    <property type="match status" value="1"/>
</dbReference>
<dbReference type="AlphaFoldDB" id="A0A3L7K338"/>
<sequence length="554" mass="59957">MKSDSNRKEIVMVLDPCQLNGPLETTCFLSDESGQRLDPLSDNAIICEEIVQQNGRKNVSILLPTGETVDLQKVFVLKRGFIVVEISGSNGSCTTAPIPFAIEEEIILCAPEGTELQCEVTKFNCFSNVICDANQMLRELNVFIEICQSIKMTADVVIDVNASFCAPREQITRTCRSFSIPPQCPDIFNQDHVDIQKESAKPELKNEVAVPIRQLESLCVNTEKVYDWVTLQAKKKISLNRNQIIFNCTPTHILAPGGENNGAAIDNVDDYFCQTDTWVARSNLLVVREAHAGGLLPNGMVIVSHGFSPSAFTGIDTAEFYNPATDTWTAAPAANVPRGSVGGDVLNGLFYVVGGSDGNGSNVLDTVEVFNPASNTWALGTALPSPRSELAVVALNGELHAIAGFDGTNDIADHDVFDPNTNMWTSRAPLPQPLAFIAAEAFQGKIYVFGGRDPSFAPMNSTSFLYDPLNPTAPTNNVYIYDPATDSWSTGAPMPTSRWAAAACVCGSEIFVMGGFTPPNSYLTVVEAYNPVTNTWRTVASMPNARAVFPCISL</sequence>
<dbReference type="Proteomes" id="UP000276770">
    <property type="component" value="Unassembled WGS sequence"/>
</dbReference>
<dbReference type="SMART" id="SM00612">
    <property type="entry name" value="Kelch"/>
    <property type="match status" value="6"/>
</dbReference>
<keyword evidence="4" id="KW-1185">Reference proteome</keyword>
<evidence type="ECO:0000313" key="4">
    <source>
        <dbReference type="Proteomes" id="UP000276770"/>
    </source>
</evidence>
<name>A0A3L7K338_9BACI</name>
<evidence type="ECO:0000313" key="3">
    <source>
        <dbReference type="EMBL" id="RLQ97453.1"/>
    </source>
</evidence>
<dbReference type="InterPro" id="IPR011043">
    <property type="entry name" value="Gal_Oxase/kelch_b-propeller"/>
</dbReference>
<keyword evidence="2" id="KW-0677">Repeat</keyword>
<organism evidence="3 4">
    <name type="scientific">Falsibacillus albus</name>
    <dbReference type="NCBI Taxonomy" id="2478915"/>
    <lineage>
        <taxon>Bacteria</taxon>
        <taxon>Bacillati</taxon>
        <taxon>Bacillota</taxon>
        <taxon>Bacilli</taxon>
        <taxon>Bacillales</taxon>
        <taxon>Bacillaceae</taxon>
        <taxon>Falsibacillus</taxon>
    </lineage>
</organism>
<evidence type="ECO:0000256" key="1">
    <source>
        <dbReference type="ARBA" id="ARBA00022441"/>
    </source>
</evidence>
<reference evidence="3 4" key="1">
    <citation type="submission" date="2018-10" db="EMBL/GenBank/DDBJ databases">
        <title>Falsibacillus sp. genome draft.</title>
        <authorList>
            <person name="Shi S."/>
        </authorList>
    </citation>
    <scope>NUCLEOTIDE SEQUENCE [LARGE SCALE GENOMIC DNA]</scope>
    <source>
        <strain evidence="3 4">GY 10110</strain>
    </source>
</reference>
<keyword evidence="1" id="KW-0880">Kelch repeat</keyword>
<dbReference type="InterPro" id="IPR015915">
    <property type="entry name" value="Kelch-typ_b-propeller"/>
</dbReference>
<gene>
    <name evidence="3" type="ORF">D9X91_04690</name>
</gene>
<protein>
    <submittedName>
        <fullName evidence="3">Uncharacterized protein</fullName>
    </submittedName>
</protein>
<proteinExistence type="predicted"/>
<dbReference type="PANTHER" id="PTHR46344:SF27">
    <property type="entry name" value="KELCH REPEAT SUPERFAMILY PROTEIN"/>
    <property type="match status" value="1"/>
</dbReference>
<dbReference type="InterPro" id="IPR006652">
    <property type="entry name" value="Kelch_1"/>
</dbReference>
<dbReference type="EMBL" id="RCVZ01000002">
    <property type="protein sequence ID" value="RLQ97453.1"/>
    <property type="molecule type" value="Genomic_DNA"/>
</dbReference>
<dbReference type="PANTHER" id="PTHR46344">
    <property type="entry name" value="OS02G0202900 PROTEIN"/>
    <property type="match status" value="1"/>
</dbReference>